<keyword evidence="1" id="KW-0732">Signal</keyword>
<dbReference type="Gene3D" id="3.40.190.10">
    <property type="entry name" value="Periplasmic binding protein-like II"/>
    <property type="match status" value="2"/>
</dbReference>
<evidence type="ECO:0000256" key="1">
    <source>
        <dbReference type="SAM" id="SignalP"/>
    </source>
</evidence>
<protein>
    <submittedName>
        <fullName evidence="2">Extracellular solute-binding protein</fullName>
    </submittedName>
</protein>
<evidence type="ECO:0000313" key="3">
    <source>
        <dbReference type="Proteomes" id="UP001344632"/>
    </source>
</evidence>
<comment type="caution">
    <text evidence="2">The sequence shown here is derived from an EMBL/GenBank/DDBJ whole genome shotgun (WGS) entry which is preliminary data.</text>
</comment>
<gene>
    <name evidence="2" type="ORF">P4H66_20070</name>
</gene>
<keyword evidence="3" id="KW-1185">Reference proteome</keyword>
<dbReference type="PANTHER" id="PTHR43649">
    <property type="entry name" value="ARABINOSE-BINDING PROTEIN-RELATED"/>
    <property type="match status" value="1"/>
</dbReference>
<organism evidence="2 3">
    <name type="scientific">Paenibacillus dokdonensis</name>
    <dbReference type="NCBI Taxonomy" id="2567944"/>
    <lineage>
        <taxon>Bacteria</taxon>
        <taxon>Bacillati</taxon>
        <taxon>Bacillota</taxon>
        <taxon>Bacilli</taxon>
        <taxon>Bacillales</taxon>
        <taxon>Paenibacillaceae</taxon>
        <taxon>Paenibacillus</taxon>
    </lineage>
</organism>
<dbReference type="Proteomes" id="UP001344632">
    <property type="component" value="Unassembled WGS sequence"/>
</dbReference>
<proteinExistence type="predicted"/>
<dbReference type="PROSITE" id="PS51257">
    <property type="entry name" value="PROKAR_LIPOPROTEIN"/>
    <property type="match status" value="1"/>
</dbReference>
<dbReference type="SUPFAM" id="SSF53850">
    <property type="entry name" value="Periplasmic binding protein-like II"/>
    <property type="match status" value="1"/>
</dbReference>
<accession>A0ABU6GQR3</accession>
<evidence type="ECO:0000313" key="2">
    <source>
        <dbReference type="EMBL" id="MEC0242104.1"/>
    </source>
</evidence>
<sequence length="537" mass="60507">MKHRQKSLLLLVSLMLAASTLLAACSRTSETSAPQGDGQTSASNEVSMEGMPIVQNPINLEFFAPKRFAASDWNNILIWQEYEKMTNIHVKWNTVDRDNLVEKRNILLAGGDYPDALYGNGLSASDLMMYGEQGVFLKLNDYIDKYAPNFKKLLEEYPEVKKAITMPDGNIYSFPTITDPNFKSMLTGAFMWYNPEWFAKTGQSEPKTTDEFYEFLKAVKAKDPKTIPLGGGPGWAYLGNFLQGAWGLGNRGVTHPYVDIDPATNELRFFPIDPNYKELLQYTNKLYAEGLIDRDFFTANADQIIAKGSQGVYAVIADYNPESVYSNLKGYVGASALKGPHGDQMYSYIGSSVGNPGQFVITNKNKNPEATVRWVDYLYSDEGSKLFFMGVKDKTFTEKASGEMDYTDEIKHNPNGLTQDQAVSQYLVWPGVGYPGILKQQYFKGSEGMPASVDAAKKVEPYLIKDIWPPFTYTKDETERMTVLRADIETYVKEMTTKFITGGASFNEWDSYVNTLKKMGLDEYMEIYKAGYNRYTK</sequence>
<dbReference type="PANTHER" id="PTHR43649:SF12">
    <property type="entry name" value="DIACETYLCHITOBIOSE BINDING PROTEIN DASA"/>
    <property type="match status" value="1"/>
</dbReference>
<dbReference type="Pfam" id="PF01547">
    <property type="entry name" value="SBP_bac_1"/>
    <property type="match status" value="1"/>
</dbReference>
<reference evidence="2 3" key="1">
    <citation type="submission" date="2023-03" db="EMBL/GenBank/DDBJ databases">
        <title>Bacillus Genome Sequencing.</title>
        <authorList>
            <person name="Dunlap C."/>
        </authorList>
    </citation>
    <scope>NUCLEOTIDE SEQUENCE [LARGE SCALE GENOMIC DNA]</scope>
    <source>
        <strain evidence="2 3">BD-525</strain>
    </source>
</reference>
<name>A0ABU6GQR3_9BACL</name>
<dbReference type="EMBL" id="JARLKZ010000015">
    <property type="protein sequence ID" value="MEC0242104.1"/>
    <property type="molecule type" value="Genomic_DNA"/>
</dbReference>
<feature type="chain" id="PRO_5046001467" evidence="1">
    <location>
        <begin position="24"/>
        <end position="537"/>
    </location>
</feature>
<feature type="signal peptide" evidence="1">
    <location>
        <begin position="1"/>
        <end position="23"/>
    </location>
</feature>
<dbReference type="InterPro" id="IPR050490">
    <property type="entry name" value="Bact_solute-bd_prot1"/>
</dbReference>
<dbReference type="InterPro" id="IPR006059">
    <property type="entry name" value="SBP"/>
</dbReference>